<dbReference type="SUPFAM" id="SSF103481">
    <property type="entry name" value="Multidrug resistance efflux transporter EmrE"/>
    <property type="match status" value="1"/>
</dbReference>
<dbReference type="InterPro" id="IPR000620">
    <property type="entry name" value="EamA_dom"/>
</dbReference>
<feature type="transmembrane region" description="Helical" evidence="1">
    <location>
        <begin position="85"/>
        <end position="104"/>
    </location>
</feature>
<feature type="transmembrane region" description="Helical" evidence="1">
    <location>
        <begin position="139"/>
        <end position="160"/>
    </location>
</feature>
<dbReference type="Proteomes" id="UP001176429">
    <property type="component" value="Unassembled WGS sequence"/>
</dbReference>
<feature type="transmembrane region" description="Helical" evidence="1">
    <location>
        <begin position="172"/>
        <end position="191"/>
    </location>
</feature>
<dbReference type="EMBL" id="JAUQSY010000003">
    <property type="protein sequence ID" value="MDO7874060.1"/>
    <property type="molecule type" value="Genomic_DNA"/>
</dbReference>
<keyword evidence="1" id="KW-1133">Transmembrane helix</keyword>
<gene>
    <name evidence="3" type="ORF">Q5H93_04895</name>
</gene>
<name>A0ABT9B8D3_9BACT</name>
<evidence type="ECO:0000313" key="3">
    <source>
        <dbReference type="EMBL" id="MDO7874060.1"/>
    </source>
</evidence>
<dbReference type="Pfam" id="PF00892">
    <property type="entry name" value="EamA"/>
    <property type="match status" value="2"/>
</dbReference>
<dbReference type="PANTHER" id="PTHR22911:SF79">
    <property type="entry name" value="MOBA-LIKE NTP TRANSFERASE DOMAIN-CONTAINING PROTEIN"/>
    <property type="match status" value="1"/>
</dbReference>
<dbReference type="PANTHER" id="PTHR22911">
    <property type="entry name" value="ACYL-MALONYL CONDENSING ENZYME-RELATED"/>
    <property type="match status" value="1"/>
</dbReference>
<feature type="transmembrane region" description="Helical" evidence="1">
    <location>
        <begin position="32"/>
        <end position="50"/>
    </location>
</feature>
<feature type="domain" description="EamA" evidence="2">
    <location>
        <begin position="141"/>
        <end position="282"/>
    </location>
</feature>
<dbReference type="RefSeq" id="WP_305005378.1">
    <property type="nucleotide sequence ID" value="NZ_JAUQSY010000003.1"/>
</dbReference>
<feature type="transmembrane region" description="Helical" evidence="1">
    <location>
        <begin position="7"/>
        <end position="26"/>
    </location>
</feature>
<feature type="transmembrane region" description="Helical" evidence="1">
    <location>
        <begin position="238"/>
        <end position="261"/>
    </location>
</feature>
<reference evidence="3" key="1">
    <citation type="submission" date="2023-07" db="EMBL/GenBank/DDBJ databases">
        <authorList>
            <person name="Kim M.K."/>
        </authorList>
    </citation>
    <scope>NUCLEOTIDE SEQUENCE</scope>
    <source>
        <strain evidence="3">ASUV-10-1</strain>
    </source>
</reference>
<feature type="transmembrane region" description="Helical" evidence="1">
    <location>
        <begin position="116"/>
        <end position="133"/>
    </location>
</feature>
<keyword evidence="4" id="KW-1185">Reference proteome</keyword>
<feature type="domain" description="EamA" evidence="2">
    <location>
        <begin position="12"/>
        <end position="133"/>
    </location>
</feature>
<dbReference type="InterPro" id="IPR037185">
    <property type="entry name" value="EmrE-like"/>
</dbReference>
<evidence type="ECO:0000313" key="4">
    <source>
        <dbReference type="Proteomes" id="UP001176429"/>
    </source>
</evidence>
<keyword evidence="1" id="KW-0812">Transmembrane</keyword>
<proteinExistence type="predicted"/>
<feature type="transmembrane region" description="Helical" evidence="1">
    <location>
        <begin position="267"/>
        <end position="286"/>
    </location>
</feature>
<feature type="transmembrane region" description="Helical" evidence="1">
    <location>
        <begin position="211"/>
        <end position="231"/>
    </location>
</feature>
<protein>
    <submittedName>
        <fullName evidence="3">DMT family transporter</fullName>
    </submittedName>
</protein>
<evidence type="ECO:0000259" key="2">
    <source>
        <dbReference type="Pfam" id="PF00892"/>
    </source>
</evidence>
<sequence length="303" mass="33405">MLKDYLRLHFIVLLWGFTAILGKLLTVPPVELVFWRTLLAAGGLAALLLGRRQPWRIPIGQVGRLLGVGALVAAHWITFFLAARISSVSVCLAGLATLALWTSLLEPLLLWRRVRGYEVGLGMLTMLGLYLVSQAELDQLLGLGVAVLSAVLSALFSVLNSKLVKQHPPLRLTFYEMLGACLSVVIFLPFYGHYFTAGRGVQLGWHGLDWLWLLLLAGACTVYAFSASVELMKRLSAFVVNLTTNLEPVYGIGLAVLIFGVEEKMSGGFYLGTLLILVSVLVHPLVEGWDQRRLQRLQQARPE</sequence>
<keyword evidence="1" id="KW-0472">Membrane</keyword>
<feature type="transmembrane region" description="Helical" evidence="1">
    <location>
        <begin position="62"/>
        <end position="79"/>
    </location>
</feature>
<accession>A0ABT9B8D3</accession>
<organism evidence="3 4">
    <name type="scientific">Hymenobacter aranciens</name>
    <dbReference type="NCBI Taxonomy" id="3063996"/>
    <lineage>
        <taxon>Bacteria</taxon>
        <taxon>Pseudomonadati</taxon>
        <taxon>Bacteroidota</taxon>
        <taxon>Cytophagia</taxon>
        <taxon>Cytophagales</taxon>
        <taxon>Hymenobacteraceae</taxon>
        <taxon>Hymenobacter</taxon>
    </lineage>
</organism>
<evidence type="ECO:0000256" key="1">
    <source>
        <dbReference type="SAM" id="Phobius"/>
    </source>
</evidence>
<comment type="caution">
    <text evidence="3">The sequence shown here is derived from an EMBL/GenBank/DDBJ whole genome shotgun (WGS) entry which is preliminary data.</text>
</comment>